<dbReference type="EMBL" id="BX842607">
    <property type="protein sequence ID" value="CAE76054.1"/>
    <property type="molecule type" value="Genomic_DNA"/>
</dbReference>
<evidence type="ECO:0000313" key="3">
    <source>
        <dbReference type="Proteomes" id="UP000000763"/>
    </source>
</evidence>
<sequence>MASSSSTIASSPALSQPVTEKLARGNFSLWRAQVLATLRGAQMAGFVDGTKEMPAPTKIVKKDEKDIVVPNPDYTEWVAQEQQVLSYLLLSLSREILSQVVHMNTAAGVWTAIEGMFTSQSRARAINTRMALATTQKGMAQANAAMPGRGGAGGQRGRGRGGGNLGSGRGTPQGSRGGANNQERPKCQLCGKLGHTVIKCYKRFDTSFTGEEKAANAATTSYGIDTNWYVDTGATDHVTGELDKLTVRDKYTGNEQVHAAN</sequence>
<protein>
    <submittedName>
        <fullName evidence="2">B1248C03.13 protein</fullName>
    </submittedName>
</protein>
<feature type="compositionally biased region" description="Gly residues" evidence="1">
    <location>
        <begin position="148"/>
        <end position="177"/>
    </location>
</feature>
<dbReference type="PANTHER" id="PTHR47481:SF31">
    <property type="entry name" value="OS01G0873500 PROTEIN"/>
    <property type="match status" value="1"/>
</dbReference>
<accession>Q6MW91</accession>
<reference evidence="3" key="2">
    <citation type="journal article" date="2008" name="Nucleic Acids Res.">
        <title>The rice annotation project database (RAP-DB): 2008 update.</title>
        <authorList>
            <consortium name="The rice annotation project (RAP)"/>
        </authorList>
    </citation>
    <scope>GENOME REANNOTATION</scope>
    <source>
        <strain evidence="3">cv. Nipponbare</strain>
    </source>
</reference>
<feature type="region of interest" description="Disordered" evidence="1">
    <location>
        <begin position="140"/>
        <end position="185"/>
    </location>
</feature>
<organism evidence="2 3">
    <name type="scientific">Oryza sativa subsp. japonica</name>
    <name type="common">Rice</name>
    <dbReference type="NCBI Taxonomy" id="39947"/>
    <lineage>
        <taxon>Eukaryota</taxon>
        <taxon>Viridiplantae</taxon>
        <taxon>Streptophyta</taxon>
        <taxon>Embryophyta</taxon>
        <taxon>Tracheophyta</taxon>
        <taxon>Spermatophyta</taxon>
        <taxon>Magnoliopsida</taxon>
        <taxon>Liliopsida</taxon>
        <taxon>Poales</taxon>
        <taxon>Poaceae</taxon>
        <taxon>BOP clade</taxon>
        <taxon>Oryzoideae</taxon>
        <taxon>Oryzeae</taxon>
        <taxon>Oryzinae</taxon>
        <taxon>Oryza</taxon>
        <taxon>Oryza sativa</taxon>
    </lineage>
</organism>
<reference evidence="3" key="1">
    <citation type="journal article" date="2005" name="Nature">
        <title>The map-based sequence of the rice genome.</title>
        <authorList>
            <consortium name="International rice genome sequencing project (IRGSP)"/>
            <person name="Matsumoto T."/>
            <person name="Wu J."/>
            <person name="Kanamori H."/>
            <person name="Katayose Y."/>
            <person name="Fujisawa M."/>
            <person name="Namiki N."/>
            <person name="Mizuno H."/>
            <person name="Yamamoto K."/>
            <person name="Antonio B.A."/>
            <person name="Baba T."/>
            <person name="Sakata K."/>
            <person name="Nagamura Y."/>
            <person name="Aoki H."/>
            <person name="Arikawa K."/>
            <person name="Arita K."/>
            <person name="Bito T."/>
            <person name="Chiden Y."/>
            <person name="Fujitsuka N."/>
            <person name="Fukunaka R."/>
            <person name="Hamada M."/>
            <person name="Harada C."/>
            <person name="Hayashi A."/>
            <person name="Hijishita S."/>
            <person name="Honda M."/>
            <person name="Hosokawa S."/>
            <person name="Ichikawa Y."/>
            <person name="Idonuma A."/>
            <person name="Iijima M."/>
            <person name="Ikeda M."/>
            <person name="Ikeno M."/>
            <person name="Ito K."/>
            <person name="Ito S."/>
            <person name="Ito T."/>
            <person name="Ito Y."/>
            <person name="Ito Y."/>
            <person name="Iwabuchi A."/>
            <person name="Kamiya K."/>
            <person name="Karasawa W."/>
            <person name="Kurita K."/>
            <person name="Katagiri S."/>
            <person name="Kikuta A."/>
            <person name="Kobayashi H."/>
            <person name="Kobayashi N."/>
            <person name="Machita K."/>
            <person name="Maehara T."/>
            <person name="Masukawa M."/>
            <person name="Mizubayashi T."/>
            <person name="Mukai Y."/>
            <person name="Nagasaki H."/>
            <person name="Nagata Y."/>
            <person name="Naito S."/>
            <person name="Nakashima M."/>
            <person name="Nakama Y."/>
            <person name="Nakamichi Y."/>
            <person name="Nakamura M."/>
            <person name="Meguro A."/>
            <person name="Negishi M."/>
            <person name="Ohta I."/>
            <person name="Ohta T."/>
            <person name="Okamoto M."/>
            <person name="Ono N."/>
            <person name="Saji S."/>
            <person name="Sakaguchi M."/>
            <person name="Sakai K."/>
            <person name="Shibata M."/>
            <person name="Shimokawa T."/>
            <person name="Song J."/>
            <person name="Takazaki Y."/>
            <person name="Terasawa K."/>
            <person name="Tsugane M."/>
            <person name="Tsuji K."/>
            <person name="Ueda S."/>
            <person name="Waki K."/>
            <person name="Yamagata H."/>
            <person name="Yamamoto M."/>
            <person name="Yamamoto S."/>
            <person name="Yamane H."/>
            <person name="Yoshiki S."/>
            <person name="Yoshihara R."/>
            <person name="Yukawa K."/>
            <person name="Zhong H."/>
            <person name="Yano M."/>
            <person name="Yuan Q."/>
            <person name="Ouyang S."/>
            <person name="Liu J."/>
            <person name="Jones K.M."/>
            <person name="Gansberger K."/>
            <person name="Moffat K."/>
            <person name="Hill J."/>
            <person name="Bera J."/>
            <person name="Fadrosh D."/>
            <person name="Jin S."/>
            <person name="Johri S."/>
            <person name="Kim M."/>
            <person name="Overton L."/>
            <person name="Reardon M."/>
            <person name="Tsitrin T."/>
            <person name="Vuong H."/>
            <person name="Weaver B."/>
            <person name="Ciecko A."/>
            <person name="Tallon L."/>
            <person name="Jackson J."/>
            <person name="Pai G."/>
            <person name="Aken S.V."/>
            <person name="Utterback T."/>
            <person name="Reidmuller S."/>
            <person name="Feldblyum T."/>
            <person name="Hsiao J."/>
            <person name="Zismann V."/>
            <person name="Iobst S."/>
            <person name="de Vazeille A.R."/>
            <person name="Buell C.R."/>
            <person name="Ying K."/>
            <person name="Li Y."/>
            <person name="Lu T."/>
            <person name="Huang Y."/>
            <person name="Zhao Q."/>
            <person name="Feng Q."/>
            <person name="Zhang L."/>
            <person name="Zhu J."/>
            <person name="Weng Q."/>
            <person name="Mu J."/>
            <person name="Lu Y."/>
            <person name="Fan D."/>
            <person name="Liu Y."/>
            <person name="Guan J."/>
            <person name="Zhang Y."/>
            <person name="Yu S."/>
            <person name="Liu X."/>
            <person name="Zhang Y."/>
            <person name="Hong G."/>
            <person name="Han B."/>
            <person name="Choisne N."/>
            <person name="Demange N."/>
            <person name="Orjeda G."/>
            <person name="Samain S."/>
            <person name="Cattolico L."/>
            <person name="Pelletier E."/>
            <person name="Couloux A."/>
            <person name="Segurens B."/>
            <person name="Wincker P."/>
            <person name="D'Hont A."/>
            <person name="Scarpelli C."/>
            <person name="Weissenbach J."/>
            <person name="Salanoubat M."/>
            <person name="Quetier F."/>
            <person name="Yu Y."/>
            <person name="Kim H.R."/>
            <person name="Rambo T."/>
            <person name="Currie J."/>
            <person name="Collura K."/>
            <person name="Luo M."/>
            <person name="Yang T."/>
            <person name="Ammiraju J.S.S."/>
            <person name="Engler F."/>
            <person name="Soderlund C."/>
            <person name="Wing R.A."/>
            <person name="Palmer L.E."/>
            <person name="de la Bastide M."/>
            <person name="Spiegel L."/>
            <person name="Nascimento L."/>
            <person name="Zutavern T."/>
            <person name="O'Shaughnessy A."/>
            <person name="Dike S."/>
            <person name="Dedhia N."/>
            <person name="Preston R."/>
            <person name="Balija V."/>
            <person name="McCombie W.R."/>
            <person name="Chow T."/>
            <person name="Chen H."/>
            <person name="Chung M."/>
            <person name="Chen C."/>
            <person name="Shaw J."/>
            <person name="Wu H."/>
            <person name="Hsiao K."/>
            <person name="Chao Y."/>
            <person name="Chu M."/>
            <person name="Cheng C."/>
            <person name="Hour A."/>
            <person name="Lee P."/>
            <person name="Lin S."/>
            <person name="Lin Y."/>
            <person name="Liou J."/>
            <person name="Liu S."/>
            <person name="Hsing Y."/>
            <person name="Raghuvanshi S."/>
            <person name="Mohanty A."/>
            <person name="Bharti A.K."/>
            <person name="Gaur A."/>
            <person name="Gupta V."/>
            <person name="Kumar D."/>
            <person name="Ravi V."/>
            <person name="Vij S."/>
            <person name="Kapur A."/>
            <person name="Khurana P."/>
            <person name="Khurana P."/>
            <person name="Khurana J.P."/>
            <person name="Tyagi A.K."/>
            <person name="Gaikwad K."/>
            <person name="Singh A."/>
            <person name="Dalal V."/>
            <person name="Srivastava S."/>
            <person name="Dixit A."/>
            <person name="Pal A.K."/>
            <person name="Ghazi I.A."/>
            <person name="Yadav M."/>
            <person name="Pandit A."/>
            <person name="Bhargava A."/>
            <person name="Sureshbabu K."/>
            <person name="Batra K."/>
            <person name="Sharma T.R."/>
            <person name="Mohapatra T."/>
            <person name="Singh N.K."/>
            <person name="Messing J."/>
            <person name="Nelson A.B."/>
            <person name="Fuks G."/>
            <person name="Kavchok S."/>
            <person name="Keizer G."/>
            <person name="Linton E."/>
            <person name="Llaca V."/>
            <person name="Song R."/>
            <person name="Tanyolac B."/>
            <person name="Young S."/>
            <person name="Ho-Il K."/>
            <person name="Hahn J.H."/>
            <person name="Sangsakoo G."/>
            <person name="Vanavichit A."/>
            <person name="de Mattos Luiz.A.T."/>
            <person name="Zimmer P.D."/>
            <person name="Malone G."/>
            <person name="Dellagostin O."/>
            <person name="de Oliveira A.C."/>
            <person name="Bevan M."/>
            <person name="Bancroft I."/>
            <person name="Minx P."/>
            <person name="Cordum H."/>
            <person name="Wilson R."/>
            <person name="Cheng Z."/>
            <person name="Jin W."/>
            <person name="Jiang J."/>
            <person name="Leong S.A."/>
            <person name="Iwama H."/>
            <person name="Gojobori T."/>
            <person name="Itoh T."/>
            <person name="Niimura Y."/>
            <person name="Fujii Y."/>
            <person name="Habara T."/>
            <person name="Sakai H."/>
            <person name="Sato Y."/>
            <person name="Wilson G."/>
            <person name="Kumar K."/>
            <person name="McCouch S."/>
            <person name="Juretic N."/>
            <person name="Hoen D."/>
            <person name="Wright S."/>
            <person name="Bruskiewich R."/>
            <person name="Bureau T."/>
            <person name="Miyao A."/>
            <person name="Hirochika H."/>
            <person name="Nishikawa T."/>
            <person name="Kadowaki K."/>
            <person name="Sugiura M."/>
            <person name="Burr B."/>
            <person name="Sasaki T."/>
        </authorList>
    </citation>
    <scope>NUCLEOTIDE SEQUENCE [LARGE SCALE GENOMIC DNA]</scope>
    <source>
        <strain evidence="3">cv. Nipponbare</strain>
    </source>
</reference>
<evidence type="ECO:0000313" key="2">
    <source>
        <dbReference type="EMBL" id="CAE76054.1"/>
    </source>
</evidence>
<proteinExistence type="predicted"/>
<gene>
    <name evidence="2" type="primary">B1248C03.13</name>
</gene>
<dbReference type="Proteomes" id="UP000000763">
    <property type="component" value="Chromosome 4"/>
</dbReference>
<dbReference type="Pfam" id="PF14223">
    <property type="entry name" value="Retrotran_gag_2"/>
    <property type="match status" value="1"/>
</dbReference>
<evidence type="ECO:0000256" key="1">
    <source>
        <dbReference type="SAM" id="MobiDB-lite"/>
    </source>
</evidence>
<dbReference type="PANTHER" id="PTHR47481">
    <property type="match status" value="1"/>
</dbReference>
<name>Q6MW91_ORYSJ</name>
<dbReference type="AlphaFoldDB" id="Q6MW91"/>